<comment type="similarity">
    <text evidence="3">Belongs to the MoeA family.</text>
</comment>
<evidence type="ECO:0000256" key="2">
    <source>
        <dbReference type="ARBA" id="ARBA00023150"/>
    </source>
</evidence>
<evidence type="ECO:0000256" key="1">
    <source>
        <dbReference type="ARBA" id="ARBA00005046"/>
    </source>
</evidence>
<gene>
    <name evidence="5" type="primary">moeA_1</name>
    <name evidence="5" type="ORF">SRB5_07340</name>
</gene>
<dbReference type="InterPro" id="IPR008284">
    <property type="entry name" value="MoCF_biosynth_CS"/>
</dbReference>
<dbReference type="SUPFAM" id="SSF53218">
    <property type="entry name" value="Molybdenum cofactor biosynthesis proteins"/>
    <property type="match status" value="1"/>
</dbReference>
<dbReference type="GO" id="GO:0046872">
    <property type="term" value="F:metal ion binding"/>
    <property type="evidence" value="ECO:0007669"/>
    <property type="project" value="UniProtKB-UniRule"/>
</dbReference>
<comment type="catalytic activity">
    <reaction evidence="3">
        <text>adenylyl-molybdopterin + molybdate = Mo-molybdopterin + AMP + H(+)</text>
        <dbReference type="Rhea" id="RHEA:35047"/>
        <dbReference type="ChEBI" id="CHEBI:15378"/>
        <dbReference type="ChEBI" id="CHEBI:36264"/>
        <dbReference type="ChEBI" id="CHEBI:62727"/>
        <dbReference type="ChEBI" id="CHEBI:71302"/>
        <dbReference type="ChEBI" id="CHEBI:456215"/>
    </reaction>
</comment>
<comment type="function">
    <text evidence="3">Catalyzes the insertion of molybdate into adenylated molybdopterin with the concomitant release of AMP.</text>
</comment>
<dbReference type="SMART" id="SM00852">
    <property type="entry name" value="MoCF_biosynth"/>
    <property type="match status" value="1"/>
</dbReference>
<dbReference type="UniPathway" id="UPA00344"/>
<dbReference type="InterPro" id="IPR036688">
    <property type="entry name" value="MoeA_C_domain_IV_sf"/>
</dbReference>
<evidence type="ECO:0000313" key="6">
    <source>
        <dbReference type="Proteomes" id="UP000466345"/>
    </source>
</evidence>
<keyword evidence="3" id="KW-0500">Molybdenum</keyword>
<evidence type="ECO:0000313" key="5">
    <source>
        <dbReference type="EMBL" id="MQY10623.1"/>
    </source>
</evidence>
<dbReference type="Gene3D" id="2.40.340.10">
    <property type="entry name" value="MoeA, C-terminal, domain IV"/>
    <property type="match status" value="1"/>
</dbReference>
<keyword evidence="2 3" id="KW-0501">Molybdenum cofactor biosynthesis</keyword>
<dbReference type="RefSeq" id="WP_153449990.1">
    <property type="nucleotide sequence ID" value="NZ_WEGJ01000002.1"/>
</dbReference>
<comment type="pathway">
    <text evidence="1 3">Cofactor biosynthesis; molybdopterin biosynthesis.</text>
</comment>
<comment type="cofactor">
    <cofactor evidence="3">
        <name>Mg(2+)</name>
        <dbReference type="ChEBI" id="CHEBI:18420"/>
    </cofactor>
</comment>
<keyword evidence="3" id="KW-0460">Magnesium</keyword>
<dbReference type="AlphaFoldDB" id="A0A7K0CB73"/>
<dbReference type="Gene3D" id="3.40.980.10">
    <property type="entry name" value="MoaB/Mog-like domain"/>
    <property type="match status" value="1"/>
</dbReference>
<keyword evidence="3 5" id="KW-0808">Transferase</keyword>
<dbReference type="InterPro" id="IPR038987">
    <property type="entry name" value="MoeA-like"/>
</dbReference>
<dbReference type="PANTHER" id="PTHR10192">
    <property type="entry name" value="MOLYBDOPTERIN BIOSYNTHESIS PROTEIN"/>
    <property type="match status" value="1"/>
</dbReference>
<dbReference type="Gene3D" id="3.90.105.10">
    <property type="entry name" value="Molybdopterin biosynthesis moea protein, domain 2"/>
    <property type="match status" value="1"/>
</dbReference>
<dbReference type="GO" id="GO:0005829">
    <property type="term" value="C:cytosol"/>
    <property type="evidence" value="ECO:0007669"/>
    <property type="project" value="TreeGrafter"/>
</dbReference>
<dbReference type="OrthoDB" id="3196725at2"/>
<dbReference type="EMBL" id="WEGJ01000002">
    <property type="protein sequence ID" value="MQY10623.1"/>
    <property type="molecule type" value="Genomic_DNA"/>
</dbReference>
<dbReference type="InterPro" id="IPR036425">
    <property type="entry name" value="MoaB/Mog-like_dom_sf"/>
</dbReference>
<evidence type="ECO:0000259" key="4">
    <source>
        <dbReference type="SMART" id="SM00852"/>
    </source>
</evidence>
<evidence type="ECO:0000256" key="3">
    <source>
        <dbReference type="RuleBase" id="RU365090"/>
    </source>
</evidence>
<dbReference type="InterPro" id="IPR001453">
    <property type="entry name" value="MoaB/Mog_dom"/>
</dbReference>
<proteinExistence type="inferred from homology"/>
<dbReference type="PANTHER" id="PTHR10192:SF5">
    <property type="entry name" value="GEPHYRIN"/>
    <property type="match status" value="1"/>
</dbReference>
<dbReference type="GO" id="GO:0006777">
    <property type="term" value="P:Mo-molybdopterin cofactor biosynthetic process"/>
    <property type="evidence" value="ECO:0007669"/>
    <property type="project" value="UniProtKB-UniRule"/>
</dbReference>
<sequence length="302" mass="30598">MTALHEPATRRHTELSWPLARALAAGAAAPLPATAVPLRRARGLALARPLPGADGELLPAGTVLTPAALGLAASTGHDTLTVHGRPLVAVLITGNRPALRRTPPPGRPRDATGPVLRGLIDWAGGRALPATHLPDGVRPLADALVRAARDTDAIAVYGASSPGPADRLGPALDSLGAQVVVDGVACRPGRPQLLARLRCGTPVVGLPGDPYAAPAAGVTLLAPLLAALAGRTPPAPRYVRLDTAVGAHRADTRLVPVTSRGARVVAVGHDRPGLPWAAALGDALAVVPPGGAELVELIELPR</sequence>
<dbReference type="EC" id="2.10.1.1" evidence="3"/>
<comment type="caution">
    <text evidence="5">The sequence shown here is derived from an EMBL/GenBank/DDBJ whole genome shotgun (WGS) entry which is preliminary data.</text>
</comment>
<accession>A0A7K0CB73</accession>
<protein>
    <recommendedName>
        <fullName evidence="3">Molybdopterin molybdenumtransferase</fullName>
        <ecNumber evidence="3">2.10.1.1</ecNumber>
    </recommendedName>
</protein>
<keyword evidence="3" id="KW-0479">Metal-binding</keyword>
<reference evidence="5 6" key="1">
    <citation type="submission" date="2019-10" db="EMBL/GenBank/DDBJ databases">
        <title>Streptomyces smaragdinus sp. nov. and Streptomyces fabii sp. nov., isolated from the gut of fungus growing-termite Macrotermes natalensis.</title>
        <authorList>
            <person name="Schwitalla J."/>
            <person name="Benndorf R."/>
            <person name="Martin K."/>
            <person name="De Beer W."/>
            <person name="Kaster A.-K."/>
            <person name="Vollmers J."/>
            <person name="Poulsen M."/>
            <person name="Beemelmanns C."/>
        </authorList>
    </citation>
    <scope>NUCLEOTIDE SEQUENCE [LARGE SCALE GENOMIC DNA]</scope>
    <source>
        <strain evidence="5 6">RB5</strain>
    </source>
</reference>
<dbReference type="GO" id="GO:0061599">
    <property type="term" value="F:molybdopterin molybdotransferase activity"/>
    <property type="evidence" value="ECO:0007669"/>
    <property type="project" value="UniProtKB-UniRule"/>
</dbReference>
<dbReference type="PROSITE" id="PS01079">
    <property type="entry name" value="MOCF_BIOSYNTHESIS_2"/>
    <property type="match status" value="1"/>
</dbReference>
<dbReference type="Pfam" id="PF00994">
    <property type="entry name" value="MoCF_biosynth"/>
    <property type="match status" value="1"/>
</dbReference>
<organism evidence="5 6">
    <name type="scientific">Streptomyces smaragdinus</name>
    <dbReference type="NCBI Taxonomy" id="2585196"/>
    <lineage>
        <taxon>Bacteria</taxon>
        <taxon>Bacillati</taxon>
        <taxon>Actinomycetota</taxon>
        <taxon>Actinomycetes</taxon>
        <taxon>Kitasatosporales</taxon>
        <taxon>Streptomycetaceae</taxon>
        <taxon>Streptomyces</taxon>
    </lineage>
</organism>
<keyword evidence="6" id="KW-1185">Reference proteome</keyword>
<name>A0A7K0CB73_9ACTN</name>
<dbReference type="Proteomes" id="UP000466345">
    <property type="component" value="Unassembled WGS sequence"/>
</dbReference>
<feature type="domain" description="MoaB/Mog" evidence="4">
    <location>
        <begin position="89"/>
        <end position="227"/>
    </location>
</feature>